<dbReference type="PRINTS" id="PR00463">
    <property type="entry name" value="EP450I"/>
</dbReference>
<dbReference type="GO" id="GO:0005789">
    <property type="term" value="C:endoplasmic reticulum membrane"/>
    <property type="evidence" value="ECO:0007669"/>
    <property type="project" value="UniProtKB-SubCell"/>
</dbReference>
<evidence type="ECO:0000256" key="11">
    <source>
        <dbReference type="ARBA" id="ARBA00023004"/>
    </source>
</evidence>
<dbReference type="InterPro" id="IPR017972">
    <property type="entry name" value="Cyt_P450_CS"/>
</dbReference>
<keyword evidence="7 14" id="KW-0479">Metal-binding</keyword>
<dbReference type="InterPro" id="IPR036396">
    <property type="entry name" value="Cyt_P450_sf"/>
</dbReference>
<dbReference type="CDD" id="cd11056">
    <property type="entry name" value="CYP6-like"/>
    <property type="match status" value="1"/>
</dbReference>
<evidence type="ECO:0000256" key="2">
    <source>
        <dbReference type="ARBA" id="ARBA00003690"/>
    </source>
</evidence>
<evidence type="ECO:0000256" key="6">
    <source>
        <dbReference type="ARBA" id="ARBA00022617"/>
    </source>
</evidence>
<evidence type="ECO:0000256" key="1">
    <source>
        <dbReference type="ARBA" id="ARBA00001971"/>
    </source>
</evidence>
<dbReference type="SUPFAM" id="SSF48264">
    <property type="entry name" value="Cytochrome P450"/>
    <property type="match status" value="1"/>
</dbReference>
<dbReference type="GO" id="GO:0004497">
    <property type="term" value="F:monooxygenase activity"/>
    <property type="evidence" value="ECO:0007669"/>
    <property type="project" value="UniProtKB-KW"/>
</dbReference>
<comment type="subcellular location">
    <subcellularLocation>
        <location evidence="4">Endoplasmic reticulum membrane</location>
        <topology evidence="4">Peripheral membrane protein</topology>
    </subcellularLocation>
    <subcellularLocation>
        <location evidence="3">Microsome membrane</location>
        <topology evidence="3">Peripheral membrane protein</topology>
    </subcellularLocation>
</comment>
<dbReference type="PANTHER" id="PTHR24292:SF54">
    <property type="entry name" value="CYP9F3-RELATED"/>
    <property type="match status" value="1"/>
</dbReference>
<comment type="cofactor">
    <cofactor evidence="1 14">
        <name>heme</name>
        <dbReference type="ChEBI" id="CHEBI:30413"/>
    </cofactor>
</comment>
<feature type="binding site" description="axial binding residue" evidence="14">
    <location>
        <position position="475"/>
    </location>
    <ligand>
        <name>heme</name>
        <dbReference type="ChEBI" id="CHEBI:30413"/>
    </ligand>
    <ligandPart>
        <name>Fe</name>
        <dbReference type="ChEBI" id="CHEBI:18248"/>
    </ligandPart>
</feature>
<dbReference type="Pfam" id="PF00067">
    <property type="entry name" value="p450"/>
    <property type="match status" value="1"/>
</dbReference>
<proteinExistence type="evidence at transcript level"/>
<dbReference type="GO" id="GO:0020037">
    <property type="term" value="F:heme binding"/>
    <property type="evidence" value="ECO:0007669"/>
    <property type="project" value="InterPro"/>
</dbReference>
<evidence type="ECO:0000256" key="10">
    <source>
        <dbReference type="ARBA" id="ARBA00023002"/>
    </source>
</evidence>
<evidence type="ECO:0000256" key="5">
    <source>
        <dbReference type="ARBA" id="ARBA00010617"/>
    </source>
</evidence>
<keyword evidence="8" id="KW-0256">Endoplasmic reticulum</keyword>
<dbReference type="InterPro" id="IPR050476">
    <property type="entry name" value="Insect_CytP450_Detox"/>
</dbReference>
<evidence type="ECO:0000256" key="13">
    <source>
        <dbReference type="ARBA" id="ARBA00023136"/>
    </source>
</evidence>
<comment type="function">
    <text evidence="2">May be involved in the metabolism of insect hormones and in the breakdown of synthetic insecticides.</text>
</comment>
<keyword evidence="11 14" id="KW-0408">Iron</keyword>
<dbReference type="PANTHER" id="PTHR24292">
    <property type="entry name" value="CYTOCHROME P450"/>
    <property type="match status" value="1"/>
</dbReference>
<keyword evidence="9" id="KW-0492">Microsome</keyword>
<keyword evidence="10 15" id="KW-0560">Oxidoreductase</keyword>
<organism evidence="16">
    <name type="scientific">Tabanus bromius</name>
    <name type="common">Band-eyed brown horse fly</name>
    <dbReference type="NCBI Taxonomy" id="304241"/>
    <lineage>
        <taxon>Eukaryota</taxon>
        <taxon>Metazoa</taxon>
        <taxon>Ecdysozoa</taxon>
        <taxon>Arthropoda</taxon>
        <taxon>Hexapoda</taxon>
        <taxon>Insecta</taxon>
        <taxon>Pterygota</taxon>
        <taxon>Neoptera</taxon>
        <taxon>Endopterygota</taxon>
        <taxon>Diptera</taxon>
        <taxon>Brachycera</taxon>
        <taxon>Tabanomorpha</taxon>
        <taxon>Tabanoidea</taxon>
        <taxon>Tabanidae</taxon>
        <taxon>Tabanus</taxon>
    </lineage>
</organism>
<dbReference type="Gene3D" id="1.10.630.10">
    <property type="entry name" value="Cytochrome P450"/>
    <property type="match status" value="1"/>
</dbReference>
<dbReference type="GO" id="GO:0016705">
    <property type="term" value="F:oxidoreductase activity, acting on paired donors, with incorporation or reduction of molecular oxygen"/>
    <property type="evidence" value="ECO:0007669"/>
    <property type="project" value="InterPro"/>
</dbReference>
<evidence type="ECO:0000256" key="9">
    <source>
        <dbReference type="ARBA" id="ARBA00022848"/>
    </source>
</evidence>
<dbReference type="PRINTS" id="PR00385">
    <property type="entry name" value="P450"/>
</dbReference>
<dbReference type="InterPro" id="IPR002401">
    <property type="entry name" value="Cyt_P450_E_grp-I"/>
</dbReference>
<dbReference type="EMBL" id="GDAI01000051">
    <property type="protein sequence ID" value="JAI17552.1"/>
    <property type="molecule type" value="mRNA"/>
</dbReference>
<dbReference type="InterPro" id="IPR001128">
    <property type="entry name" value="Cyt_P450"/>
</dbReference>
<keyword evidence="6 14" id="KW-0349">Heme</keyword>
<reference evidence="16" key="1">
    <citation type="journal article" date="2015" name="Insect Biochem. Mol. Biol.">
        <title>An insight into the sialome of the horse fly, Tabanus bromius.</title>
        <authorList>
            <person name="Ribeiro J.M."/>
            <person name="Kazimirova M."/>
            <person name="Takac P."/>
            <person name="Andersen J.F."/>
            <person name="Francischetti I.M."/>
        </authorList>
    </citation>
    <scope>NUCLEOTIDE SEQUENCE</scope>
</reference>
<dbReference type="AlphaFoldDB" id="A0A0K8TT67"/>
<comment type="similarity">
    <text evidence="5 15">Belongs to the cytochrome P450 family.</text>
</comment>
<keyword evidence="12 15" id="KW-0503">Monooxygenase</keyword>
<dbReference type="PROSITE" id="PS00086">
    <property type="entry name" value="CYTOCHROME_P450"/>
    <property type="match status" value="1"/>
</dbReference>
<name>A0A0K8TT67_TABBR</name>
<evidence type="ECO:0000256" key="4">
    <source>
        <dbReference type="ARBA" id="ARBA00004406"/>
    </source>
</evidence>
<accession>A0A0K8TT67</accession>
<evidence type="ECO:0000256" key="3">
    <source>
        <dbReference type="ARBA" id="ARBA00004174"/>
    </source>
</evidence>
<evidence type="ECO:0000256" key="15">
    <source>
        <dbReference type="RuleBase" id="RU000461"/>
    </source>
</evidence>
<evidence type="ECO:0000256" key="7">
    <source>
        <dbReference type="ARBA" id="ARBA00022723"/>
    </source>
</evidence>
<evidence type="ECO:0000256" key="14">
    <source>
        <dbReference type="PIRSR" id="PIRSR602401-1"/>
    </source>
</evidence>
<keyword evidence="13" id="KW-0472">Membrane</keyword>
<evidence type="ECO:0000256" key="8">
    <source>
        <dbReference type="ARBA" id="ARBA00022824"/>
    </source>
</evidence>
<evidence type="ECO:0000313" key="16">
    <source>
        <dbReference type="EMBL" id="JAI17552.1"/>
    </source>
</evidence>
<protein>
    <submittedName>
        <fullName evidence="16">Putative cytochrome</fullName>
    </submittedName>
</protein>
<dbReference type="GO" id="GO:0005506">
    <property type="term" value="F:iron ion binding"/>
    <property type="evidence" value="ECO:0007669"/>
    <property type="project" value="InterPro"/>
</dbReference>
<dbReference type="FunFam" id="1.10.630.10:FF:000042">
    <property type="entry name" value="Cytochrome P450"/>
    <property type="match status" value="1"/>
</dbReference>
<evidence type="ECO:0000256" key="12">
    <source>
        <dbReference type="ARBA" id="ARBA00023033"/>
    </source>
</evidence>
<sequence length="531" mass="61778">MLETILLVAGLGLIAYSLLKLGTINYGYFQEKGVKFLKPLPFIGNNRWMFLRQAVTDMLRDAYYTFPKEKIIGMFDFQTPIFFVRDPQLVKQITVKDFDHFVDRRAFINPDDDEVFGHVLLVMKGQRWRDMRSSLSPAFTGSKMRLMFDLVAACCKQIVENFKEDYKKAGSEKSYDAKDILSRYTNDVIASCAFGLKVDSIKDPENDFYKTGQSFLSLGDPSILFKFLLMRFVPKIAKMFDINFVDIKRVRIFKKIIKDQMEIRQKNNIVRPDIINLLVQLRKGSVDAPTEEEPETEEIAAVENKQVENSKPKTSWTDEELIAQCFLFFLAGFETSSTFMQFLFYELTLNSDIQKKLIDEIDEFKEYLGDKPMNYENIQKMKYLDMVVSEGLRKWTPGFLADRVCVRDYKLTDSEGLEVIIEKGQIVQIPIYCFHYDPEYFPNPERFDPERFSDENKGTVDFNTYLPFGIGPRNCIGSRFALMEAKAILFYILSDFTLEVCEETPIPLELRRGVLAMIPTKKIRIAFKPRH</sequence>